<feature type="chain" id="PRO_5016992664" description="DUF3530 domain-containing protein" evidence="1">
    <location>
        <begin position="22"/>
        <end position="255"/>
    </location>
</feature>
<dbReference type="SUPFAM" id="SSF53474">
    <property type="entry name" value="alpha/beta-Hydrolases"/>
    <property type="match status" value="1"/>
</dbReference>
<gene>
    <name evidence="2" type="ORF">DIZ80_03170</name>
</gene>
<proteinExistence type="predicted"/>
<keyword evidence="3" id="KW-1185">Reference proteome</keyword>
<dbReference type="EMBL" id="QFXC01000007">
    <property type="protein sequence ID" value="RDH84494.1"/>
    <property type="molecule type" value="Genomic_DNA"/>
</dbReference>
<protein>
    <recommendedName>
        <fullName evidence="4">DUF3530 domain-containing protein</fullName>
    </recommendedName>
</protein>
<evidence type="ECO:0000313" key="2">
    <source>
        <dbReference type="EMBL" id="RDH84494.1"/>
    </source>
</evidence>
<dbReference type="AlphaFoldDB" id="A0A370DJF3"/>
<accession>A0A370DJF3</accession>
<comment type="caution">
    <text evidence="2">The sequence shown here is derived from an EMBL/GenBank/DDBJ whole genome shotgun (WGS) entry which is preliminary data.</text>
</comment>
<dbReference type="Proteomes" id="UP000254266">
    <property type="component" value="Unassembled WGS sequence"/>
</dbReference>
<evidence type="ECO:0000256" key="1">
    <source>
        <dbReference type="SAM" id="SignalP"/>
    </source>
</evidence>
<reference evidence="2 3" key="1">
    <citation type="journal article" date="2018" name="ISME J.">
        <title>Endosymbiont genomes yield clues of tubeworm success.</title>
        <authorList>
            <person name="Li Y."/>
            <person name="Liles M.R."/>
            <person name="Halanych K.M."/>
        </authorList>
    </citation>
    <scope>NUCLEOTIDE SEQUENCE [LARGE SCALE GENOMIC DNA]</scope>
    <source>
        <strain evidence="2">A1464</strain>
    </source>
</reference>
<dbReference type="Gene3D" id="3.40.50.1820">
    <property type="entry name" value="alpha/beta hydrolase"/>
    <property type="match status" value="1"/>
</dbReference>
<name>A0A370DJF3_9GAMM</name>
<dbReference type="InterPro" id="IPR029058">
    <property type="entry name" value="AB_hydrolase_fold"/>
</dbReference>
<keyword evidence="1" id="KW-0732">Signal</keyword>
<dbReference type="InterPro" id="IPR022529">
    <property type="entry name" value="DUF3530"/>
</dbReference>
<dbReference type="Pfam" id="PF12048">
    <property type="entry name" value="DUF3530"/>
    <property type="match status" value="2"/>
</dbReference>
<organism evidence="2 3">
    <name type="scientific">endosymbiont of Galathealinum brachiosum</name>
    <dbReference type="NCBI Taxonomy" id="2200906"/>
    <lineage>
        <taxon>Bacteria</taxon>
        <taxon>Pseudomonadati</taxon>
        <taxon>Pseudomonadota</taxon>
        <taxon>Gammaproteobacteria</taxon>
        <taxon>sulfur-oxidizing symbionts</taxon>
    </lineage>
</organism>
<evidence type="ECO:0000313" key="3">
    <source>
        <dbReference type="Proteomes" id="UP000254266"/>
    </source>
</evidence>
<sequence length="255" mass="28570">MKIRMSLVFLFMINIAFAAQASDLAKEKRWADQIVDFLIDGEAEWFNLSSHKVLAIYTEPTIDEVKGAVIVIHGSGVHPNWQEVVQPLRTQLPEKGWATLAIQMPVLDNDADYNDYAPLFDEVAPRIDAAIKNLQNKGFKNINIVAHSLGSAMSAYYLSNHKSTVIKRFVAVGMPGPRVDERMNTLKALQKINIPVLDLYGEKDLDSILESSKQREDAASPNKKYSQKQVAGADHFFVGKDDELVSLVTNWLNKN</sequence>
<evidence type="ECO:0008006" key="4">
    <source>
        <dbReference type="Google" id="ProtNLM"/>
    </source>
</evidence>
<feature type="signal peptide" evidence="1">
    <location>
        <begin position="1"/>
        <end position="21"/>
    </location>
</feature>